<keyword evidence="3" id="KW-1185">Reference proteome</keyword>
<evidence type="ECO:0000313" key="3">
    <source>
        <dbReference type="Proteomes" id="UP000023152"/>
    </source>
</evidence>
<reference evidence="2 3" key="1">
    <citation type="journal article" date="2013" name="Curr. Biol.">
        <title>The Genome of the Foraminiferan Reticulomyxa filosa.</title>
        <authorList>
            <person name="Glockner G."/>
            <person name="Hulsmann N."/>
            <person name="Schleicher M."/>
            <person name="Noegel A.A."/>
            <person name="Eichinger L."/>
            <person name="Gallinger C."/>
            <person name="Pawlowski J."/>
            <person name="Sierra R."/>
            <person name="Euteneuer U."/>
            <person name="Pillet L."/>
            <person name="Moustafa A."/>
            <person name="Platzer M."/>
            <person name="Groth M."/>
            <person name="Szafranski K."/>
            <person name="Schliwa M."/>
        </authorList>
    </citation>
    <scope>NUCLEOTIDE SEQUENCE [LARGE SCALE GENOMIC DNA]</scope>
</reference>
<dbReference type="Proteomes" id="UP000023152">
    <property type="component" value="Unassembled WGS sequence"/>
</dbReference>
<name>X6LA22_RETFI</name>
<dbReference type="EMBL" id="ASPP01049211">
    <property type="protein sequence ID" value="ETN97594.1"/>
    <property type="molecule type" value="Genomic_DNA"/>
</dbReference>
<feature type="compositionally biased region" description="Low complexity" evidence="1">
    <location>
        <begin position="76"/>
        <end position="97"/>
    </location>
</feature>
<protein>
    <submittedName>
        <fullName evidence="2">Uncharacterized protein</fullName>
    </submittedName>
</protein>
<dbReference type="AlphaFoldDB" id="X6LA22"/>
<evidence type="ECO:0000256" key="1">
    <source>
        <dbReference type="SAM" id="MobiDB-lite"/>
    </source>
</evidence>
<gene>
    <name evidence="2" type="ORF">RFI_39935</name>
</gene>
<evidence type="ECO:0000313" key="2">
    <source>
        <dbReference type="EMBL" id="ETN97594.1"/>
    </source>
</evidence>
<comment type="caution">
    <text evidence="2">The sequence shown here is derived from an EMBL/GenBank/DDBJ whole genome shotgun (WGS) entry which is preliminary data.</text>
</comment>
<sequence length="119" mass="13703">MVEELLKCADLGCLDLTIKDNENNMCVDVCMDEKMKQVLWDKTREQQLVLAEKTREEQKKMQHAQEQAKLQKIQFNTNDNPNSDNNNNSISNTQASKQKAKKKSMKITLKQPLANPKLP</sequence>
<proteinExistence type="predicted"/>
<accession>X6LA22</accession>
<feature type="region of interest" description="Disordered" evidence="1">
    <location>
        <begin position="54"/>
        <end position="119"/>
    </location>
</feature>
<organism evidence="2 3">
    <name type="scientific">Reticulomyxa filosa</name>
    <dbReference type="NCBI Taxonomy" id="46433"/>
    <lineage>
        <taxon>Eukaryota</taxon>
        <taxon>Sar</taxon>
        <taxon>Rhizaria</taxon>
        <taxon>Retaria</taxon>
        <taxon>Foraminifera</taxon>
        <taxon>Monothalamids</taxon>
        <taxon>Reticulomyxidae</taxon>
        <taxon>Reticulomyxa</taxon>
    </lineage>
</organism>